<dbReference type="PROSITE" id="PS50977">
    <property type="entry name" value="HTH_TETR_2"/>
    <property type="match status" value="1"/>
</dbReference>
<protein>
    <submittedName>
        <fullName evidence="6">TetR family transcriptional regulator</fullName>
    </submittedName>
</protein>
<sequence length="219" mass="24449">MRKGAETRERILEIAEASVLAKGFGATSIEEVIAEAGITKSGFFYHFKDKNELARALMLRYVEENDRIFDDVFHRGRQLSDDPLQSFLITLKLLAELMGDLPNGHPGCLIATFTYQERLFDRSVREIAASAVRSWNGRFRDALNEIASVYPAHKDMDLDDVAIMFSCVIDGGIIMSRGLGDPRVLERQILAFRSFVKMLFAPAAPDIMLPPAHTAVAAE</sequence>
<evidence type="ECO:0000256" key="1">
    <source>
        <dbReference type="ARBA" id="ARBA00023015"/>
    </source>
</evidence>
<dbReference type="AlphaFoldDB" id="A0AB36R2B2"/>
<feature type="DNA-binding region" description="H-T-H motif" evidence="4">
    <location>
        <begin position="28"/>
        <end position="47"/>
    </location>
</feature>
<dbReference type="GO" id="GO:0003677">
    <property type="term" value="F:DNA binding"/>
    <property type="evidence" value="ECO:0007669"/>
    <property type="project" value="UniProtKB-UniRule"/>
</dbReference>
<evidence type="ECO:0000256" key="3">
    <source>
        <dbReference type="ARBA" id="ARBA00023163"/>
    </source>
</evidence>
<evidence type="ECO:0000256" key="4">
    <source>
        <dbReference type="PROSITE-ProRule" id="PRU00335"/>
    </source>
</evidence>
<dbReference type="Proteomes" id="UP000216215">
    <property type="component" value="Unassembled WGS sequence"/>
</dbReference>
<dbReference type="EMBL" id="NPKI01000041">
    <property type="protein sequence ID" value="PAP98806.1"/>
    <property type="molecule type" value="Genomic_DNA"/>
</dbReference>
<keyword evidence="1" id="KW-0805">Transcription regulation</keyword>
<evidence type="ECO:0000259" key="5">
    <source>
        <dbReference type="PROSITE" id="PS50977"/>
    </source>
</evidence>
<dbReference type="InterPro" id="IPR009057">
    <property type="entry name" value="Homeodomain-like_sf"/>
</dbReference>
<evidence type="ECO:0000256" key="2">
    <source>
        <dbReference type="ARBA" id="ARBA00023125"/>
    </source>
</evidence>
<dbReference type="InterPro" id="IPR036271">
    <property type="entry name" value="Tet_transcr_reg_TetR-rel_C_sf"/>
</dbReference>
<dbReference type="SUPFAM" id="SSF46689">
    <property type="entry name" value="Homeodomain-like"/>
    <property type="match status" value="1"/>
</dbReference>
<dbReference type="Pfam" id="PF00440">
    <property type="entry name" value="TetR_N"/>
    <property type="match status" value="1"/>
</dbReference>
<reference evidence="7" key="1">
    <citation type="submission" date="2017-08" db="EMBL/GenBank/DDBJ databases">
        <title>Mesorhizobium wenxinae sp. nov., a novel rhizobial species isolated from root nodules of chickpea (Cicer arietinum L.).</title>
        <authorList>
            <person name="Zhang J."/>
        </authorList>
    </citation>
    <scope>NUCLEOTIDE SEQUENCE [LARGE SCALE GENOMIC DNA]</scope>
    <source>
        <strain evidence="7">USDA 3392</strain>
    </source>
</reference>
<organism evidence="6 7">
    <name type="scientific">Mesorhizobium mediterraneum</name>
    <dbReference type="NCBI Taxonomy" id="43617"/>
    <lineage>
        <taxon>Bacteria</taxon>
        <taxon>Pseudomonadati</taxon>
        <taxon>Pseudomonadota</taxon>
        <taxon>Alphaproteobacteria</taxon>
        <taxon>Hyphomicrobiales</taxon>
        <taxon>Phyllobacteriaceae</taxon>
        <taxon>Mesorhizobium</taxon>
    </lineage>
</organism>
<comment type="caution">
    <text evidence="6">The sequence shown here is derived from an EMBL/GenBank/DDBJ whole genome shotgun (WGS) entry which is preliminary data.</text>
</comment>
<feature type="domain" description="HTH tetR-type" evidence="5">
    <location>
        <begin position="5"/>
        <end position="65"/>
    </location>
</feature>
<name>A0AB36R2B2_9HYPH</name>
<dbReference type="SUPFAM" id="SSF48498">
    <property type="entry name" value="Tetracyclin repressor-like, C-terminal domain"/>
    <property type="match status" value="1"/>
</dbReference>
<dbReference type="Gene3D" id="1.10.357.10">
    <property type="entry name" value="Tetracycline Repressor, domain 2"/>
    <property type="match status" value="1"/>
</dbReference>
<proteinExistence type="predicted"/>
<dbReference type="PRINTS" id="PR00455">
    <property type="entry name" value="HTHTETR"/>
</dbReference>
<evidence type="ECO:0000313" key="7">
    <source>
        <dbReference type="Proteomes" id="UP000216215"/>
    </source>
</evidence>
<gene>
    <name evidence="6" type="ORF">CIT25_29100</name>
</gene>
<dbReference type="InterPro" id="IPR001647">
    <property type="entry name" value="HTH_TetR"/>
</dbReference>
<accession>A0AB36R2B2</accession>
<dbReference type="PANTHER" id="PTHR47506:SF1">
    <property type="entry name" value="HTH-TYPE TRANSCRIPTIONAL REGULATOR YJDC"/>
    <property type="match status" value="1"/>
</dbReference>
<keyword evidence="2 4" id="KW-0238">DNA-binding</keyword>
<keyword evidence="7" id="KW-1185">Reference proteome</keyword>
<evidence type="ECO:0000313" key="6">
    <source>
        <dbReference type="EMBL" id="PAP98806.1"/>
    </source>
</evidence>
<dbReference type="PANTHER" id="PTHR47506">
    <property type="entry name" value="TRANSCRIPTIONAL REGULATORY PROTEIN"/>
    <property type="match status" value="1"/>
</dbReference>
<keyword evidence="3" id="KW-0804">Transcription</keyword>
<dbReference type="RefSeq" id="WP_095488639.1">
    <property type="nucleotide sequence ID" value="NZ_CP088151.1"/>
</dbReference>